<dbReference type="InterPro" id="IPR000504">
    <property type="entry name" value="RRM_dom"/>
</dbReference>
<dbReference type="AlphaFoldDB" id="A0A813YF98"/>
<dbReference type="PROSITE" id="PS50102">
    <property type="entry name" value="RRM"/>
    <property type="match status" value="1"/>
</dbReference>
<dbReference type="SUPFAM" id="SSF54928">
    <property type="entry name" value="RNA-binding domain, RBD"/>
    <property type="match status" value="1"/>
</dbReference>
<keyword evidence="5" id="KW-1185">Reference proteome</keyword>
<dbReference type="GO" id="GO:0003723">
    <property type="term" value="F:RNA binding"/>
    <property type="evidence" value="ECO:0007669"/>
    <property type="project" value="UniProtKB-UniRule"/>
</dbReference>
<evidence type="ECO:0000256" key="1">
    <source>
        <dbReference type="PROSITE-ProRule" id="PRU00176"/>
    </source>
</evidence>
<evidence type="ECO:0000256" key="2">
    <source>
        <dbReference type="SAM" id="MobiDB-lite"/>
    </source>
</evidence>
<feature type="region of interest" description="Disordered" evidence="2">
    <location>
        <begin position="452"/>
        <end position="471"/>
    </location>
</feature>
<reference evidence="4" key="1">
    <citation type="submission" date="2021-02" db="EMBL/GenBank/DDBJ databases">
        <authorList>
            <person name="Nowell W R."/>
        </authorList>
    </citation>
    <scope>NUCLEOTIDE SEQUENCE</scope>
    <source>
        <strain evidence="4">Ploen Becks lab</strain>
    </source>
</reference>
<comment type="caution">
    <text evidence="4">The sequence shown here is derived from an EMBL/GenBank/DDBJ whole genome shotgun (WGS) entry which is preliminary data.</text>
</comment>
<protein>
    <recommendedName>
        <fullName evidence="3">RRM domain-containing protein</fullName>
    </recommendedName>
</protein>
<evidence type="ECO:0000259" key="3">
    <source>
        <dbReference type="PROSITE" id="PS50102"/>
    </source>
</evidence>
<dbReference type="EMBL" id="CAJNOC010001683">
    <property type="protein sequence ID" value="CAF0883561.1"/>
    <property type="molecule type" value="Genomic_DNA"/>
</dbReference>
<dbReference type="Proteomes" id="UP000663879">
    <property type="component" value="Unassembled WGS sequence"/>
</dbReference>
<dbReference type="Gene3D" id="3.30.70.330">
    <property type="match status" value="1"/>
</dbReference>
<proteinExistence type="predicted"/>
<accession>A0A813YF98</accession>
<dbReference type="Gene3D" id="3.40.50.800">
    <property type="entry name" value="Anticodon-binding domain"/>
    <property type="match status" value="1"/>
</dbReference>
<evidence type="ECO:0000313" key="4">
    <source>
        <dbReference type="EMBL" id="CAF0883561.1"/>
    </source>
</evidence>
<dbReference type="OrthoDB" id="10044938at2759"/>
<dbReference type="InterPro" id="IPR036621">
    <property type="entry name" value="Anticodon-bd_dom_sf"/>
</dbReference>
<feature type="region of interest" description="Disordered" evidence="2">
    <location>
        <begin position="1"/>
        <end position="26"/>
    </location>
</feature>
<feature type="domain" description="RRM" evidence="3">
    <location>
        <begin position="31"/>
        <end position="114"/>
    </location>
</feature>
<organism evidence="4 5">
    <name type="scientific">Brachionus calyciflorus</name>
    <dbReference type="NCBI Taxonomy" id="104777"/>
    <lineage>
        <taxon>Eukaryota</taxon>
        <taxon>Metazoa</taxon>
        <taxon>Spiralia</taxon>
        <taxon>Gnathifera</taxon>
        <taxon>Rotifera</taxon>
        <taxon>Eurotatoria</taxon>
        <taxon>Monogononta</taxon>
        <taxon>Pseudotrocha</taxon>
        <taxon>Ploima</taxon>
        <taxon>Brachionidae</taxon>
        <taxon>Brachionus</taxon>
    </lineage>
</organism>
<evidence type="ECO:0000313" key="5">
    <source>
        <dbReference type="Proteomes" id="UP000663879"/>
    </source>
</evidence>
<keyword evidence="1" id="KW-0694">RNA-binding</keyword>
<dbReference type="InterPro" id="IPR035979">
    <property type="entry name" value="RBD_domain_sf"/>
</dbReference>
<feature type="compositionally biased region" description="Basic residues" evidence="2">
    <location>
        <begin position="1"/>
        <end position="14"/>
    </location>
</feature>
<dbReference type="InterPro" id="IPR012677">
    <property type="entry name" value="Nucleotide-bd_a/b_plait_sf"/>
</dbReference>
<name>A0A813YF98_9BILA</name>
<gene>
    <name evidence="4" type="ORF">OXX778_LOCUS10541</name>
</gene>
<sequence length="471" mass="55514">MKNRRKNLEKKLKNKSNLSKHPNRSGITDETSIYIGNIQTNDLNNNEINKLINLFLNSNQNNKSTRISSLKVLRDCLYVVFENQNEAFNAAKFFDNYNFKNFRLKSYVINSSESKEKQSLETSQDEEYESEYDYSNTYRKNSIECEILVSNRQLKNYADTINERIQKSLFGINTFVKYSNGDPNEEQLLTKDILKDAFDRNLLYLICINQSNEQYNSLNLVIFNKWRLIKSENFNHTIKENKNVPSNKAFDLLKLDHREYLEYLKEFYSSHIEQDSSESEQIQKDSNKQINSFIDKNVFDNVLERMTELPTVNLEDIDFLTSFLNNQKMKILSQIKNEQKIQQNNNYATSKNQIRQQIPQINVPQLMQQTTQNSFNSSMQSQIPSLLTQQFPSNFIQTQMNFMQSIGSQNQQQQQIPSLMSIGNQAQNYKSPQPQSFMNMQKNFNNHVNTNNNNNHHQNTGRNFNNNFKRY</sequence>